<sequence length="183" mass="19524">MQESAARKQEYVEKARAELATLAAEGLRSSGNAFSSVLFLKGDLSEDEKGGQPLLSGEDGKALRASLVALGYAPEDWVCVAAAGNDGEPIDPALLRKAIMTLDPATVIACDDAATADLREAFSDELSDLESFEQAMMLPGELATIMGMRMMNLGGFAAALADKEQKQLMWSRLKRLPPLGAPY</sequence>
<keyword evidence="4" id="KW-1185">Reference proteome</keyword>
<protein>
    <submittedName>
        <fullName evidence="2">Uncharacterized protein</fullName>
    </submittedName>
</protein>
<dbReference type="Proteomes" id="UP000199135">
    <property type="component" value="Unassembled WGS sequence"/>
</dbReference>
<accession>A0A1H9Q6L8</accession>
<proteinExistence type="predicted"/>
<evidence type="ECO:0000313" key="1">
    <source>
        <dbReference type="EMBL" id="SEH65192.1"/>
    </source>
</evidence>
<dbReference type="AlphaFoldDB" id="A0A1H9Q6L8"/>
<dbReference type="EMBL" id="FNWT01000010">
    <property type="protein sequence ID" value="SEH65192.1"/>
    <property type="molecule type" value="Genomic_DNA"/>
</dbReference>
<dbReference type="Proteomes" id="UP000199128">
    <property type="component" value="Unassembled WGS sequence"/>
</dbReference>
<dbReference type="RefSeq" id="WP_078687218.1">
    <property type="nucleotide sequence ID" value="NZ_FNWT01000010.1"/>
</dbReference>
<gene>
    <name evidence="2" type="ORF">SAMN05216446_1336</name>
    <name evidence="1" type="ORF">SAMN05216447_11018</name>
</gene>
<name>A0A1H9Q6L8_9ACTN</name>
<dbReference type="EMBL" id="FOGP01000004">
    <property type="protein sequence ID" value="SER56072.1"/>
    <property type="molecule type" value="Genomic_DNA"/>
</dbReference>
<organism evidence="2 3">
    <name type="scientific">Parafannyhessea umbonata</name>
    <dbReference type="NCBI Taxonomy" id="604330"/>
    <lineage>
        <taxon>Bacteria</taxon>
        <taxon>Bacillati</taxon>
        <taxon>Actinomycetota</taxon>
        <taxon>Coriobacteriia</taxon>
        <taxon>Coriobacteriales</taxon>
        <taxon>Atopobiaceae</taxon>
        <taxon>Parafannyhessea</taxon>
    </lineage>
</organism>
<reference evidence="2" key="2">
    <citation type="submission" date="2016-10" db="EMBL/GenBank/DDBJ databases">
        <authorList>
            <person name="de Groot N.N."/>
        </authorList>
    </citation>
    <scope>NUCLEOTIDE SEQUENCE [LARGE SCALE GENOMIC DNA]</scope>
    <source>
        <strain evidence="2">KHGC19</strain>
    </source>
</reference>
<evidence type="ECO:0000313" key="2">
    <source>
        <dbReference type="EMBL" id="SER56072.1"/>
    </source>
</evidence>
<evidence type="ECO:0000313" key="3">
    <source>
        <dbReference type="Proteomes" id="UP000199128"/>
    </source>
</evidence>
<evidence type="ECO:0000313" key="4">
    <source>
        <dbReference type="Proteomes" id="UP000199135"/>
    </source>
</evidence>
<reference evidence="3 4" key="1">
    <citation type="submission" date="2016-10" db="EMBL/GenBank/DDBJ databases">
        <authorList>
            <person name="Varghese N."/>
            <person name="Submissions S."/>
        </authorList>
    </citation>
    <scope>NUCLEOTIDE SEQUENCE [LARGE SCALE GENOMIC DNA]</scope>
    <source>
        <strain evidence="3">KHGC19</strain>
        <strain evidence="1 4">WCP15</strain>
    </source>
</reference>